<accession>A0A8S2TZ78</accession>
<evidence type="ECO:0000313" key="1">
    <source>
        <dbReference type="EMBL" id="CAF4306266.1"/>
    </source>
</evidence>
<gene>
    <name evidence="1" type="ORF">TMI583_LOCUS38818</name>
</gene>
<dbReference type="AlphaFoldDB" id="A0A8S2TZ78"/>
<protein>
    <submittedName>
        <fullName evidence="1">Uncharacterized protein</fullName>
    </submittedName>
</protein>
<evidence type="ECO:0000313" key="2">
    <source>
        <dbReference type="Proteomes" id="UP000682733"/>
    </source>
</evidence>
<dbReference type="PANTHER" id="PTHR46530">
    <property type="entry name" value="PROTEIN MONO-ADP-RIBOSYLTRANSFERASE PARP4"/>
    <property type="match status" value="1"/>
</dbReference>
<name>A0A8S2TZ78_9BILA</name>
<dbReference type="PANTHER" id="PTHR46530:SF1">
    <property type="entry name" value="PROTEIN MONO-ADP-RIBOSYLTRANSFERASE PARP4"/>
    <property type="match status" value="1"/>
</dbReference>
<reference evidence="1" key="1">
    <citation type="submission" date="2021-02" db="EMBL/GenBank/DDBJ databases">
        <authorList>
            <person name="Nowell W R."/>
        </authorList>
    </citation>
    <scope>NUCLEOTIDE SEQUENCE</scope>
</reference>
<dbReference type="InterPro" id="IPR031273">
    <property type="entry name" value="PARP4"/>
</dbReference>
<organism evidence="1 2">
    <name type="scientific">Didymodactylos carnosus</name>
    <dbReference type="NCBI Taxonomy" id="1234261"/>
    <lineage>
        <taxon>Eukaryota</taxon>
        <taxon>Metazoa</taxon>
        <taxon>Spiralia</taxon>
        <taxon>Gnathifera</taxon>
        <taxon>Rotifera</taxon>
        <taxon>Eurotatoria</taxon>
        <taxon>Bdelloidea</taxon>
        <taxon>Philodinida</taxon>
        <taxon>Philodinidae</taxon>
        <taxon>Didymodactylos</taxon>
    </lineage>
</organism>
<dbReference type="Proteomes" id="UP000682733">
    <property type="component" value="Unassembled WGS sequence"/>
</dbReference>
<dbReference type="EMBL" id="CAJOBA010058231">
    <property type="protein sequence ID" value="CAF4306266.1"/>
    <property type="molecule type" value="Genomic_DNA"/>
</dbReference>
<proteinExistence type="predicted"/>
<dbReference type="GO" id="GO:0005737">
    <property type="term" value="C:cytoplasm"/>
    <property type="evidence" value="ECO:0007669"/>
    <property type="project" value="TreeGrafter"/>
</dbReference>
<comment type="caution">
    <text evidence="1">The sequence shown here is derived from an EMBL/GenBank/DDBJ whole genome shotgun (WGS) entry which is preliminary data.</text>
</comment>
<dbReference type="GO" id="GO:0003950">
    <property type="term" value="F:NAD+ poly-ADP-ribosyltransferase activity"/>
    <property type="evidence" value="ECO:0007669"/>
    <property type="project" value="InterPro"/>
</dbReference>
<sequence length="52" mass="5755">VSVGNLPPNCEVVIKITYVVELAIENGDIVFRLPAKVASWQSKMAIEDRNQV</sequence>
<feature type="non-terminal residue" evidence="1">
    <location>
        <position position="1"/>
    </location>
</feature>